<sequence length="294" mass="33429">MRPVSKSWNAFLSQPSFVKTHLHRSIHNNDQILLVFHYGEESYSDFKPFTAKPSLSPNLELTNFIKVPVNPKSGHTNGIKMITKVVKLTGLGGPPTYSVKWWLQVEIYSMKKGSWEVITERFPSHITNIIDDDYVCADGHDGHIHWLCRIGEKMDSKTIVAFDLGSETFGEILFPNSILQNRVNVLGVSSEKLCVMSYIENGAYEVWVMEEYGVAESWVKSHVFSQFIGDLNTCVFGFTSRNEFLIEDNGYLVLYDPIANEQKILENHCPEDYGAAKIVEYVDSLVWIEPAEHA</sequence>
<dbReference type="InterPro" id="IPR006527">
    <property type="entry name" value="F-box-assoc_dom_typ1"/>
</dbReference>
<evidence type="ECO:0000259" key="1">
    <source>
        <dbReference type="Pfam" id="PF07734"/>
    </source>
</evidence>
<accession>A0AAU9MGG3</accession>
<dbReference type="AlphaFoldDB" id="A0AAU9MGG3"/>
<evidence type="ECO:0000313" key="3">
    <source>
        <dbReference type="Proteomes" id="UP001157418"/>
    </source>
</evidence>
<feature type="domain" description="F-box associated beta-propeller type 1" evidence="1">
    <location>
        <begin position="103"/>
        <end position="261"/>
    </location>
</feature>
<dbReference type="Proteomes" id="UP001157418">
    <property type="component" value="Unassembled WGS sequence"/>
</dbReference>
<gene>
    <name evidence="2" type="ORF">LVIROSA_LOCUS12508</name>
</gene>
<evidence type="ECO:0000313" key="2">
    <source>
        <dbReference type="EMBL" id="CAH1425360.1"/>
    </source>
</evidence>
<dbReference type="NCBIfam" id="TIGR01640">
    <property type="entry name" value="F_box_assoc_1"/>
    <property type="match status" value="1"/>
</dbReference>
<dbReference type="PANTHER" id="PTHR31672">
    <property type="entry name" value="BNACNNG10540D PROTEIN"/>
    <property type="match status" value="1"/>
</dbReference>
<proteinExistence type="predicted"/>
<comment type="caution">
    <text evidence="2">The sequence shown here is derived from an EMBL/GenBank/DDBJ whole genome shotgun (WGS) entry which is preliminary data.</text>
</comment>
<dbReference type="PANTHER" id="PTHR31672:SF13">
    <property type="entry name" value="F-BOX PROTEIN CPR30-LIKE"/>
    <property type="match status" value="1"/>
</dbReference>
<protein>
    <recommendedName>
        <fullName evidence="1">F-box associated beta-propeller type 1 domain-containing protein</fullName>
    </recommendedName>
</protein>
<name>A0AAU9MGG3_9ASTR</name>
<reference evidence="2 3" key="1">
    <citation type="submission" date="2022-01" db="EMBL/GenBank/DDBJ databases">
        <authorList>
            <person name="Xiong W."/>
            <person name="Schranz E."/>
        </authorList>
    </citation>
    <scope>NUCLEOTIDE SEQUENCE [LARGE SCALE GENOMIC DNA]</scope>
</reference>
<organism evidence="2 3">
    <name type="scientific">Lactuca virosa</name>
    <dbReference type="NCBI Taxonomy" id="75947"/>
    <lineage>
        <taxon>Eukaryota</taxon>
        <taxon>Viridiplantae</taxon>
        <taxon>Streptophyta</taxon>
        <taxon>Embryophyta</taxon>
        <taxon>Tracheophyta</taxon>
        <taxon>Spermatophyta</taxon>
        <taxon>Magnoliopsida</taxon>
        <taxon>eudicotyledons</taxon>
        <taxon>Gunneridae</taxon>
        <taxon>Pentapetalae</taxon>
        <taxon>asterids</taxon>
        <taxon>campanulids</taxon>
        <taxon>Asterales</taxon>
        <taxon>Asteraceae</taxon>
        <taxon>Cichorioideae</taxon>
        <taxon>Cichorieae</taxon>
        <taxon>Lactucinae</taxon>
        <taxon>Lactuca</taxon>
    </lineage>
</organism>
<dbReference type="InterPro" id="IPR050796">
    <property type="entry name" value="SCF_F-box_component"/>
</dbReference>
<dbReference type="InterPro" id="IPR017451">
    <property type="entry name" value="F-box-assoc_interact_dom"/>
</dbReference>
<keyword evidence="3" id="KW-1185">Reference proteome</keyword>
<dbReference type="EMBL" id="CAKMRJ010002223">
    <property type="protein sequence ID" value="CAH1425360.1"/>
    <property type="molecule type" value="Genomic_DNA"/>
</dbReference>
<dbReference type="Pfam" id="PF07734">
    <property type="entry name" value="FBA_1"/>
    <property type="match status" value="1"/>
</dbReference>